<gene>
    <name evidence="4" type="ORF">FOZ60_015916</name>
    <name evidence="5" type="ORF">FOZ62_003949</name>
    <name evidence="6" type="ORF">FOZ63_026907</name>
</gene>
<evidence type="ECO:0000313" key="7">
    <source>
        <dbReference type="Proteomes" id="UP000541610"/>
    </source>
</evidence>
<dbReference type="Proteomes" id="UP000553632">
    <property type="component" value="Unassembled WGS sequence"/>
</dbReference>
<feature type="chain" id="PRO_5033594265" evidence="3">
    <location>
        <begin position="21"/>
        <end position="256"/>
    </location>
</feature>
<dbReference type="Proteomes" id="UP000574390">
    <property type="component" value="Unassembled WGS sequence"/>
</dbReference>
<evidence type="ECO:0000313" key="8">
    <source>
        <dbReference type="Proteomes" id="UP000553632"/>
    </source>
</evidence>
<sequence length="256" mass="29226">MAAIAHSVLFMMLALTSVIALHSTSRKRTRVEDPTEDRTDTMETEPPTQSGADAQWHQLNNLIDARLSQMSTRMKDQMTELRKEVKNEVAELSNNLARIKRRTVISQNIRATERACSVDHAIGYHINTYRTPRGDYFFTWMQSGLVNIQLYWDGKRNSMSVFCTDYKTDGRLSGPTGEIQSVFSDVLPFPNLFNKLKKAFDPEMTAGKCIDLIMDIEFDRPGGIPQSDGWVKSFVRDNMDKFLRLVRERGGGVEKH</sequence>
<organism evidence="4 7">
    <name type="scientific">Perkinsus olseni</name>
    <name type="common">Perkinsus atlanticus</name>
    <dbReference type="NCBI Taxonomy" id="32597"/>
    <lineage>
        <taxon>Eukaryota</taxon>
        <taxon>Sar</taxon>
        <taxon>Alveolata</taxon>
        <taxon>Perkinsozoa</taxon>
        <taxon>Perkinsea</taxon>
        <taxon>Perkinsida</taxon>
        <taxon>Perkinsidae</taxon>
        <taxon>Perkinsus</taxon>
    </lineage>
</organism>
<dbReference type="EMBL" id="JABANP010000082">
    <property type="protein sequence ID" value="KAF4691239.1"/>
    <property type="molecule type" value="Genomic_DNA"/>
</dbReference>
<evidence type="ECO:0000313" key="5">
    <source>
        <dbReference type="EMBL" id="KAF4702456.1"/>
    </source>
</evidence>
<keyword evidence="8" id="KW-1185">Reference proteome</keyword>
<proteinExistence type="predicted"/>
<comment type="caution">
    <text evidence="4">The sequence shown here is derived from an EMBL/GenBank/DDBJ whole genome shotgun (WGS) entry which is preliminary data.</text>
</comment>
<keyword evidence="3" id="KW-0732">Signal</keyword>
<dbReference type="EMBL" id="JABANO010006026">
    <property type="protein sequence ID" value="KAF4752484.1"/>
    <property type="molecule type" value="Genomic_DNA"/>
</dbReference>
<evidence type="ECO:0000256" key="3">
    <source>
        <dbReference type="SAM" id="SignalP"/>
    </source>
</evidence>
<name>A0A7J6P549_PEROL</name>
<evidence type="ECO:0000256" key="2">
    <source>
        <dbReference type="SAM" id="MobiDB-lite"/>
    </source>
</evidence>
<feature type="compositionally biased region" description="Basic and acidic residues" evidence="2">
    <location>
        <begin position="30"/>
        <end position="41"/>
    </location>
</feature>
<feature type="coiled-coil region" evidence="1">
    <location>
        <begin position="71"/>
        <end position="102"/>
    </location>
</feature>
<dbReference type="AlphaFoldDB" id="A0A7J6P549"/>
<accession>A0A7J6P549</accession>
<evidence type="ECO:0000256" key="1">
    <source>
        <dbReference type="SAM" id="Coils"/>
    </source>
</evidence>
<dbReference type="EMBL" id="JABANM010032720">
    <property type="protein sequence ID" value="KAF4702456.1"/>
    <property type="molecule type" value="Genomic_DNA"/>
</dbReference>
<feature type="region of interest" description="Disordered" evidence="2">
    <location>
        <begin position="24"/>
        <end position="52"/>
    </location>
</feature>
<keyword evidence="1" id="KW-0175">Coiled coil</keyword>
<reference evidence="7 8" key="1">
    <citation type="submission" date="2020-04" db="EMBL/GenBank/DDBJ databases">
        <title>Perkinsus olseni comparative genomics.</title>
        <authorList>
            <person name="Bogema D.R."/>
        </authorList>
    </citation>
    <scope>NUCLEOTIDE SEQUENCE [LARGE SCALE GENOMIC DNA]</scope>
    <source>
        <strain evidence="4">00978-12</strain>
        <strain evidence="5">ATCC PRA-205</strain>
        <strain evidence="6 8">ATCC PRA-207</strain>
    </source>
</reference>
<feature type="signal peptide" evidence="3">
    <location>
        <begin position="1"/>
        <end position="20"/>
    </location>
</feature>
<dbReference type="OrthoDB" id="10470895at2759"/>
<evidence type="ECO:0000313" key="6">
    <source>
        <dbReference type="EMBL" id="KAF4752484.1"/>
    </source>
</evidence>
<evidence type="ECO:0000313" key="4">
    <source>
        <dbReference type="EMBL" id="KAF4691239.1"/>
    </source>
</evidence>
<protein>
    <submittedName>
        <fullName evidence="4">Uncharacterized protein</fullName>
    </submittedName>
</protein>
<dbReference type="Proteomes" id="UP000541610">
    <property type="component" value="Unassembled WGS sequence"/>
</dbReference>